<sequence>MTNLLECKDRDGWLVRTLVELKDPMWEFMEISGHIDKDDPLPWMEFSTISQYVADYPMCWSNRIRCAWKALRGTLWGHSWVVYHKEDALRIVDGLNQVIEKVWPENANAS</sequence>
<dbReference type="EMBL" id="MT142933">
    <property type="protein sequence ID" value="QJA90727.1"/>
    <property type="molecule type" value="Genomic_DNA"/>
</dbReference>
<dbReference type="AlphaFoldDB" id="A0A6M3L707"/>
<organism evidence="1">
    <name type="scientific">viral metagenome</name>
    <dbReference type="NCBI Taxonomy" id="1070528"/>
    <lineage>
        <taxon>unclassified sequences</taxon>
        <taxon>metagenomes</taxon>
        <taxon>organismal metagenomes</taxon>
    </lineage>
</organism>
<reference evidence="1" key="1">
    <citation type="submission" date="2020-03" db="EMBL/GenBank/DDBJ databases">
        <title>The deep terrestrial virosphere.</title>
        <authorList>
            <person name="Holmfeldt K."/>
            <person name="Nilsson E."/>
            <person name="Simone D."/>
            <person name="Lopez-Fernandez M."/>
            <person name="Wu X."/>
            <person name="de Brujin I."/>
            <person name="Lundin D."/>
            <person name="Andersson A."/>
            <person name="Bertilsson S."/>
            <person name="Dopson M."/>
        </authorList>
    </citation>
    <scope>NUCLEOTIDE SEQUENCE</scope>
    <source>
        <strain evidence="1">MM415B03591</strain>
    </source>
</reference>
<proteinExistence type="predicted"/>
<gene>
    <name evidence="1" type="ORF">MM415B03591_0002</name>
</gene>
<protein>
    <submittedName>
        <fullName evidence="1">Uncharacterized protein</fullName>
    </submittedName>
</protein>
<accession>A0A6M3L707</accession>
<evidence type="ECO:0000313" key="1">
    <source>
        <dbReference type="EMBL" id="QJA90727.1"/>
    </source>
</evidence>
<name>A0A6M3L707_9ZZZZ</name>